<sequence>MVSGQVLASTISYVQTHRFGDALVIDVVSVKLDEWTDDEVEILASMGGNTTVNNKYEACLPENVSKPKPDSSIEERFYFIRRKYELLDFLNSDEQMSCPFPPNKKSSNSTVSSTQDKKQYEKQPTKHRIGQAFRNSWGRKDSEHKTAKKGYSMPMAGMVEFVGLIKVNVVRGTNLVVRDMVTSDPYVILALGHQSVKTRVIKNNLNPVWNESLMLSIPDHIPPLKVLVYDKDTFKADDFMGEAEIDIQPLVSAAIAYEKSSINEPVQLGKSVASKENALVKDGVINLVDGGVRQQITLRLQNVERGILEIELECVPLNQ</sequence>
<accession>A0A540MZZ8</accession>
<keyword evidence="4" id="KW-0862">Zinc</keyword>
<dbReference type="GO" id="GO:0005096">
    <property type="term" value="F:GTPase activator activity"/>
    <property type="evidence" value="ECO:0007669"/>
    <property type="project" value="UniProtKB-KW"/>
</dbReference>
<protein>
    <recommendedName>
        <fullName evidence="7">C2 domain-containing protein</fullName>
    </recommendedName>
</protein>
<dbReference type="Proteomes" id="UP000315295">
    <property type="component" value="Unassembled WGS sequence"/>
</dbReference>
<feature type="compositionally biased region" description="Low complexity" evidence="6">
    <location>
        <begin position="103"/>
        <end position="114"/>
    </location>
</feature>
<keyword evidence="1" id="KW-0343">GTPase activation</keyword>
<evidence type="ECO:0000313" key="8">
    <source>
        <dbReference type="EMBL" id="TQE04381.1"/>
    </source>
</evidence>
<evidence type="ECO:0000256" key="6">
    <source>
        <dbReference type="SAM" id="MobiDB-lite"/>
    </source>
</evidence>
<comment type="caution">
    <text evidence="8">The sequence shown here is derived from an EMBL/GenBank/DDBJ whole genome shotgun (WGS) entry which is preliminary data.</text>
</comment>
<evidence type="ECO:0000256" key="4">
    <source>
        <dbReference type="ARBA" id="ARBA00022833"/>
    </source>
</evidence>
<dbReference type="FunFam" id="2.60.40.150:FF:000190">
    <property type="entry name" value="ADP-ribosylation factor GTPase-activating protein AGD12"/>
    <property type="match status" value="1"/>
</dbReference>
<dbReference type="AlphaFoldDB" id="A0A540MZZ8"/>
<dbReference type="Pfam" id="PF01412">
    <property type="entry name" value="ArfGap"/>
    <property type="match status" value="1"/>
</dbReference>
<dbReference type="Gene3D" id="2.60.40.150">
    <property type="entry name" value="C2 domain"/>
    <property type="match status" value="1"/>
</dbReference>
<dbReference type="PROSITE" id="PS50004">
    <property type="entry name" value="C2"/>
    <property type="match status" value="1"/>
</dbReference>
<dbReference type="STRING" id="106549.A0A540MZZ8"/>
<keyword evidence="9" id="KW-1185">Reference proteome</keyword>
<proteinExistence type="predicted"/>
<keyword evidence="2" id="KW-0479">Metal-binding</keyword>
<evidence type="ECO:0000256" key="2">
    <source>
        <dbReference type="ARBA" id="ARBA00022723"/>
    </source>
</evidence>
<dbReference type="Gene3D" id="1.10.220.150">
    <property type="entry name" value="Arf GTPase activating protein"/>
    <property type="match status" value="1"/>
</dbReference>
<keyword evidence="5" id="KW-0106">Calcium</keyword>
<dbReference type="InterPro" id="IPR038508">
    <property type="entry name" value="ArfGAP_dom_sf"/>
</dbReference>
<evidence type="ECO:0000313" key="9">
    <source>
        <dbReference type="Proteomes" id="UP000315295"/>
    </source>
</evidence>
<dbReference type="PANTHER" id="PTHR46220">
    <property type="entry name" value="ADP-RIBOSYLATION FACTOR GTPASE-ACTIVATING PROTEIN AGD12"/>
    <property type="match status" value="1"/>
</dbReference>
<keyword evidence="3" id="KW-0863">Zinc-finger</keyword>
<dbReference type="InterPro" id="IPR035892">
    <property type="entry name" value="C2_domain_sf"/>
</dbReference>
<name>A0A540MZZ8_MALBA</name>
<evidence type="ECO:0000256" key="3">
    <source>
        <dbReference type="ARBA" id="ARBA00022771"/>
    </source>
</evidence>
<dbReference type="PANTHER" id="PTHR46220:SF2">
    <property type="entry name" value="ADP-RIBOSYLATION FACTOR GTPASE-ACTIVATING PROTEIN AGD11-RELATED"/>
    <property type="match status" value="1"/>
</dbReference>
<dbReference type="GO" id="GO:0005543">
    <property type="term" value="F:phospholipid binding"/>
    <property type="evidence" value="ECO:0007669"/>
    <property type="project" value="InterPro"/>
</dbReference>
<feature type="compositionally biased region" description="Basic and acidic residues" evidence="6">
    <location>
        <begin position="115"/>
        <end position="124"/>
    </location>
</feature>
<dbReference type="SUPFAM" id="SSF57863">
    <property type="entry name" value="ArfGap/RecO-like zinc finger"/>
    <property type="match status" value="1"/>
</dbReference>
<dbReference type="InterPro" id="IPR044518">
    <property type="entry name" value="ARF_GAP_AGD11/12/13"/>
</dbReference>
<dbReference type="InterPro" id="IPR037278">
    <property type="entry name" value="ARFGAP/RecO"/>
</dbReference>
<reference evidence="8 9" key="1">
    <citation type="journal article" date="2019" name="G3 (Bethesda)">
        <title>Sequencing of a Wild Apple (Malus baccata) Genome Unravels the Differences Between Cultivated and Wild Apple Species Regarding Disease Resistance and Cold Tolerance.</title>
        <authorList>
            <person name="Chen X."/>
        </authorList>
    </citation>
    <scope>NUCLEOTIDE SEQUENCE [LARGE SCALE GENOMIC DNA]</scope>
    <source>
        <strain evidence="9">cv. Shandingzi</strain>
        <tissue evidence="8">Leaves</tissue>
    </source>
</reference>
<dbReference type="SMART" id="SM00239">
    <property type="entry name" value="C2"/>
    <property type="match status" value="1"/>
</dbReference>
<dbReference type="InterPro" id="IPR000008">
    <property type="entry name" value="C2_dom"/>
</dbReference>
<dbReference type="GO" id="GO:0008270">
    <property type="term" value="F:zinc ion binding"/>
    <property type="evidence" value="ECO:0007669"/>
    <property type="project" value="UniProtKB-KW"/>
</dbReference>
<dbReference type="EMBL" id="VIEB01000141">
    <property type="protein sequence ID" value="TQE04381.1"/>
    <property type="molecule type" value="Genomic_DNA"/>
</dbReference>
<feature type="region of interest" description="Disordered" evidence="6">
    <location>
        <begin position="98"/>
        <end position="126"/>
    </location>
</feature>
<organism evidence="8 9">
    <name type="scientific">Malus baccata</name>
    <name type="common">Siberian crab apple</name>
    <name type="synonym">Pyrus baccata</name>
    <dbReference type="NCBI Taxonomy" id="106549"/>
    <lineage>
        <taxon>Eukaryota</taxon>
        <taxon>Viridiplantae</taxon>
        <taxon>Streptophyta</taxon>
        <taxon>Embryophyta</taxon>
        <taxon>Tracheophyta</taxon>
        <taxon>Spermatophyta</taxon>
        <taxon>Magnoliopsida</taxon>
        <taxon>eudicotyledons</taxon>
        <taxon>Gunneridae</taxon>
        <taxon>Pentapetalae</taxon>
        <taxon>rosids</taxon>
        <taxon>fabids</taxon>
        <taxon>Rosales</taxon>
        <taxon>Rosaceae</taxon>
        <taxon>Amygdaloideae</taxon>
        <taxon>Maleae</taxon>
        <taxon>Malus</taxon>
    </lineage>
</organism>
<evidence type="ECO:0000259" key="7">
    <source>
        <dbReference type="PROSITE" id="PS50004"/>
    </source>
</evidence>
<gene>
    <name evidence="8" type="ORF">C1H46_010000</name>
</gene>
<evidence type="ECO:0000256" key="5">
    <source>
        <dbReference type="ARBA" id="ARBA00022837"/>
    </source>
</evidence>
<dbReference type="Pfam" id="PF00168">
    <property type="entry name" value="C2"/>
    <property type="match status" value="1"/>
</dbReference>
<dbReference type="CDD" id="cd04038">
    <property type="entry name" value="C2_ArfGAP"/>
    <property type="match status" value="1"/>
</dbReference>
<evidence type="ECO:0000256" key="1">
    <source>
        <dbReference type="ARBA" id="ARBA00022468"/>
    </source>
</evidence>
<dbReference type="InterPro" id="IPR001164">
    <property type="entry name" value="ArfGAP_dom"/>
</dbReference>
<dbReference type="SUPFAM" id="SSF49562">
    <property type="entry name" value="C2 domain (Calcium/lipid-binding domain, CaLB)"/>
    <property type="match status" value="1"/>
</dbReference>
<feature type="domain" description="C2" evidence="7">
    <location>
        <begin position="141"/>
        <end position="261"/>
    </location>
</feature>